<evidence type="ECO:0000313" key="6">
    <source>
        <dbReference type="Proteomes" id="UP001219518"/>
    </source>
</evidence>
<organism evidence="5 6">
    <name type="scientific">Frankliniella fusca</name>
    <dbReference type="NCBI Taxonomy" id="407009"/>
    <lineage>
        <taxon>Eukaryota</taxon>
        <taxon>Metazoa</taxon>
        <taxon>Ecdysozoa</taxon>
        <taxon>Arthropoda</taxon>
        <taxon>Hexapoda</taxon>
        <taxon>Insecta</taxon>
        <taxon>Pterygota</taxon>
        <taxon>Neoptera</taxon>
        <taxon>Paraneoptera</taxon>
        <taxon>Thysanoptera</taxon>
        <taxon>Terebrantia</taxon>
        <taxon>Thripoidea</taxon>
        <taxon>Thripidae</taxon>
        <taxon>Frankliniella</taxon>
    </lineage>
</organism>
<dbReference type="InterPro" id="IPR009057">
    <property type="entry name" value="Homeodomain-like_sf"/>
</dbReference>
<feature type="domain" description="HTH CENPB-type" evidence="4">
    <location>
        <begin position="76"/>
        <end position="152"/>
    </location>
</feature>
<dbReference type="AlphaFoldDB" id="A0AAE1HK98"/>
<dbReference type="EMBL" id="JAHWGI010001108">
    <property type="protein sequence ID" value="KAK3922753.1"/>
    <property type="molecule type" value="Genomic_DNA"/>
</dbReference>
<reference evidence="5" key="2">
    <citation type="journal article" date="2023" name="BMC Genomics">
        <title>Pest status, molecular evolution, and epigenetic factors derived from the genome assembly of Frankliniella fusca, a thysanopteran phytovirus vector.</title>
        <authorList>
            <person name="Catto M.A."/>
            <person name="Labadie P.E."/>
            <person name="Jacobson A.L."/>
            <person name="Kennedy G.G."/>
            <person name="Srinivasan R."/>
            <person name="Hunt B.G."/>
        </authorList>
    </citation>
    <scope>NUCLEOTIDE SEQUENCE</scope>
    <source>
        <strain evidence="5">PL_HMW_Pooled</strain>
    </source>
</reference>
<accession>A0AAE1HK98</accession>
<keyword evidence="6" id="KW-1185">Reference proteome</keyword>
<dbReference type="SUPFAM" id="SSF46689">
    <property type="entry name" value="Homeodomain-like"/>
    <property type="match status" value="1"/>
</dbReference>
<feature type="region of interest" description="Disordered" evidence="3">
    <location>
        <begin position="507"/>
        <end position="526"/>
    </location>
</feature>
<feature type="compositionally biased region" description="Acidic residues" evidence="3">
    <location>
        <begin position="556"/>
        <end position="566"/>
    </location>
</feature>
<protein>
    <submittedName>
        <fullName evidence="5">Pogo transposable element with KRAB domain</fullName>
    </submittedName>
</protein>
<dbReference type="GO" id="GO:0003677">
    <property type="term" value="F:DNA binding"/>
    <property type="evidence" value="ECO:0007669"/>
    <property type="project" value="UniProtKB-KW"/>
</dbReference>
<dbReference type="InterPro" id="IPR050863">
    <property type="entry name" value="CenT-Element_Derived"/>
</dbReference>
<evidence type="ECO:0000313" key="5">
    <source>
        <dbReference type="EMBL" id="KAK3922753.1"/>
    </source>
</evidence>
<keyword evidence="2" id="KW-0238">DNA-binding</keyword>
<dbReference type="Proteomes" id="UP001219518">
    <property type="component" value="Unassembled WGS sequence"/>
</dbReference>
<evidence type="ECO:0000256" key="1">
    <source>
        <dbReference type="ARBA" id="ARBA00004123"/>
    </source>
</evidence>
<sequence length="671" mass="74295">MPLGFRFGDTPVERTGAARNRLHGFNMAPKPLDKAQEARVCAAVEDVKRGTPLKTAAKEHGVPRNTVRNRLNGVTAARGPPTTLTIEEEQLLVDWILDCSRKGFPRRRMDVLLSVKDFLDKAPERKHPFVNNLPGNKWYRMFLRRHPMIAQRTAEGITRAAGNVSEQDIRKWFEEIRTVLAEEGALDALEDPDRVGNGDESNFRLCPNKSLVLAERGAKDVYEVCAASDDKFAVTAMFAYTASGKQVEPMIIFPYKRIPAQLVQSIPPALGIGRSDSGWMTAETFYEWISNILAPFIVNKQIKTPFILFVDGHKTHLTRETSALCKELGIVLIALYPNATHILQPCDVAAFRPLKAAWSNALLVWRRDHPHESLTKECIGPILQAALQKDMTQAIVNGFRVTGLHPFNPDAVNYKKCKGHVNKPTENEAEQEQANPPVSLTMVNFQDLVGEEIFRSLQTYTQASQENSAMAALHRVFTALKGNPSEAQAKATTEEVGADTVAAATPQARMSPVQAAVAGPSQTPASPVRVAVVNPSQAPIRPTEVDLSLVRAESPSSDDDPDDPDMVEPRPASSASNTSLRDVLVWPHSPQRKGKRQVERMPYVTTSERWRDMQDEKDRKKREAEAEKEARKEARLAKKARQDAEKAAKAAAAATKRAGAAPARRSSRNKK</sequence>
<feature type="compositionally biased region" description="Basic and acidic residues" evidence="3">
    <location>
        <begin position="608"/>
        <end position="648"/>
    </location>
</feature>
<dbReference type="GO" id="GO:0005634">
    <property type="term" value="C:nucleus"/>
    <property type="evidence" value="ECO:0007669"/>
    <property type="project" value="UniProtKB-SubCell"/>
</dbReference>
<dbReference type="InterPro" id="IPR006600">
    <property type="entry name" value="HTH_CenpB_DNA-bd_dom"/>
</dbReference>
<feature type="region of interest" description="Disordered" evidence="3">
    <location>
        <begin position="534"/>
        <end position="671"/>
    </location>
</feature>
<proteinExistence type="predicted"/>
<comment type="caution">
    <text evidence="5">The sequence shown here is derived from an EMBL/GenBank/DDBJ whole genome shotgun (WGS) entry which is preliminary data.</text>
</comment>
<dbReference type="PROSITE" id="PS51253">
    <property type="entry name" value="HTH_CENPB"/>
    <property type="match status" value="1"/>
</dbReference>
<comment type="subcellular location">
    <subcellularLocation>
        <location evidence="1">Nucleus</location>
    </subcellularLocation>
</comment>
<name>A0AAE1HK98_9NEOP</name>
<dbReference type="Gene3D" id="3.30.420.10">
    <property type="entry name" value="Ribonuclease H-like superfamily/Ribonuclease H"/>
    <property type="match status" value="1"/>
</dbReference>
<dbReference type="PANTHER" id="PTHR19303">
    <property type="entry name" value="TRANSPOSON"/>
    <property type="match status" value="1"/>
</dbReference>
<evidence type="ECO:0000256" key="3">
    <source>
        <dbReference type="SAM" id="MobiDB-lite"/>
    </source>
</evidence>
<reference evidence="5" key="1">
    <citation type="submission" date="2021-07" db="EMBL/GenBank/DDBJ databases">
        <authorList>
            <person name="Catto M.A."/>
            <person name="Jacobson A."/>
            <person name="Kennedy G."/>
            <person name="Labadie P."/>
            <person name="Hunt B.G."/>
            <person name="Srinivasan R."/>
        </authorList>
    </citation>
    <scope>NUCLEOTIDE SEQUENCE</scope>
    <source>
        <strain evidence="5">PL_HMW_Pooled</strain>
        <tissue evidence="5">Head</tissue>
    </source>
</reference>
<dbReference type="Pfam" id="PF03184">
    <property type="entry name" value="DDE_1"/>
    <property type="match status" value="1"/>
</dbReference>
<dbReference type="InterPro" id="IPR036397">
    <property type="entry name" value="RNaseH_sf"/>
</dbReference>
<evidence type="ECO:0000259" key="4">
    <source>
        <dbReference type="PROSITE" id="PS51253"/>
    </source>
</evidence>
<dbReference type="InterPro" id="IPR004875">
    <property type="entry name" value="DDE_SF_endonuclease_dom"/>
</dbReference>
<evidence type="ECO:0000256" key="2">
    <source>
        <dbReference type="ARBA" id="ARBA00023125"/>
    </source>
</evidence>
<feature type="compositionally biased region" description="Low complexity" evidence="3">
    <location>
        <begin position="649"/>
        <end position="664"/>
    </location>
</feature>
<dbReference type="PANTHER" id="PTHR19303:SF74">
    <property type="entry name" value="POGO TRANSPOSABLE ELEMENT WITH KRAB DOMAIN"/>
    <property type="match status" value="1"/>
</dbReference>
<gene>
    <name evidence="5" type="ORF">KUF71_000155</name>
</gene>